<dbReference type="RefSeq" id="WP_200593130.1">
    <property type="nucleotide sequence ID" value="NZ_JAEPBG010000006.1"/>
</dbReference>
<feature type="region of interest" description="Disordered" evidence="1">
    <location>
        <begin position="66"/>
        <end position="88"/>
    </location>
</feature>
<dbReference type="Proteomes" id="UP000622890">
    <property type="component" value="Unassembled WGS sequence"/>
</dbReference>
<gene>
    <name evidence="3" type="ORF">JJB74_15705</name>
</gene>
<evidence type="ECO:0000313" key="3">
    <source>
        <dbReference type="EMBL" id="MBK4736067.1"/>
    </source>
</evidence>
<keyword evidence="4" id="KW-1185">Reference proteome</keyword>
<keyword evidence="2" id="KW-0812">Transmembrane</keyword>
<keyword evidence="2" id="KW-1133">Transmembrane helix</keyword>
<dbReference type="AlphaFoldDB" id="A0A934SZT8"/>
<feature type="transmembrane region" description="Helical" evidence="2">
    <location>
        <begin position="12"/>
        <end position="32"/>
    </location>
</feature>
<feature type="compositionally biased region" description="Polar residues" evidence="1">
    <location>
        <begin position="66"/>
        <end position="81"/>
    </location>
</feature>
<keyword evidence="2" id="KW-0472">Membrane</keyword>
<organism evidence="3 4">
    <name type="scientific">Noviherbaspirillum pedocola</name>
    <dbReference type="NCBI Taxonomy" id="2801341"/>
    <lineage>
        <taxon>Bacteria</taxon>
        <taxon>Pseudomonadati</taxon>
        <taxon>Pseudomonadota</taxon>
        <taxon>Betaproteobacteria</taxon>
        <taxon>Burkholderiales</taxon>
        <taxon>Oxalobacteraceae</taxon>
        <taxon>Noviherbaspirillum</taxon>
    </lineage>
</organism>
<dbReference type="EMBL" id="JAEPBG010000006">
    <property type="protein sequence ID" value="MBK4736067.1"/>
    <property type="molecule type" value="Genomic_DNA"/>
</dbReference>
<sequence length="88" mass="9611">MMLRRVLLRPTPLWFSCFRMVAVLGACAYMAYSGNFRPVGQEIAKAVSTANAVMDDIRKMEATQATASCSKTDLSDGSSVTHHPGEKK</sequence>
<comment type="caution">
    <text evidence="3">The sequence shown here is derived from an EMBL/GenBank/DDBJ whole genome shotgun (WGS) entry which is preliminary data.</text>
</comment>
<evidence type="ECO:0000256" key="2">
    <source>
        <dbReference type="SAM" id="Phobius"/>
    </source>
</evidence>
<evidence type="ECO:0000256" key="1">
    <source>
        <dbReference type="SAM" id="MobiDB-lite"/>
    </source>
</evidence>
<accession>A0A934SZT8</accession>
<reference evidence="3" key="1">
    <citation type="submission" date="2021-01" db="EMBL/GenBank/DDBJ databases">
        <title>Genome sequence of strain Noviherbaspirillum sp. DKR-6.</title>
        <authorList>
            <person name="Chaudhary D.K."/>
        </authorList>
    </citation>
    <scope>NUCLEOTIDE SEQUENCE</scope>
    <source>
        <strain evidence="3">DKR-6</strain>
    </source>
</reference>
<protein>
    <submittedName>
        <fullName evidence="3">Uncharacterized protein</fullName>
    </submittedName>
</protein>
<evidence type="ECO:0000313" key="4">
    <source>
        <dbReference type="Proteomes" id="UP000622890"/>
    </source>
</evidence>
<name>A0A934SZT8_9BURK</name>
<proteinExistence type="predicted"/>